<dbReference type="EMBL" id="VDEP01000315">
    <property type="protein sequence ID" value="KAA1104887.1"/>
    <property type="molecule type" value="Genomic_DNA"/>
</dbReference>
<gene>
    <name evidence="3" type="ORF">PGTUg99_005920</name>
</gene>
<feature type="compositionally biased region" description="Polar residues" evidence="2">
    <location>
        <begin position="44"/>
        <end position="59"/>
    </location>
</feature>
<feature type="compositionally biased region" description="Polar residues" evidence="2">
    <location>
        <begin position="359"/>
        <end position="375"/>
    </location>
</feature>
<proteinExistence type="predicted"/>
<feature type="compositionally biased region" description="Polar residues" evidence="2">
    <location>
        <begin position="236"/>
        <end position="246"/>
    </location>
</feature>
<feature type="compositionally biased region" description="Polar residues" evidence="2">
    <location>
        <begin position="8"/>
        <end position="18"/>
    </location>
</feature>
<dbReference type="Proteomes" id="UP000325313">
    <property type="component" value="Unassembled WGS sequence"/>
</dbReference>
<feature type="compositionally biased region" description="Basic and acidic residues" evidence="2">
    <location>
        <begin position="251"/>
        <end position="261"/>
    </location>
</feature>
<feature type="compositionally biased region" description="Low complexity" evidence="2">
    <location>
        <begin position="123"/>
        <end position="159"/>
    </location>
</feature>
<sequence length="680" mass="75758">MRIGQLRPITTTNHQPTKLISKKQQQQPQEKEKRKKETLRMPSWFSSSLKRSHNSNNEHQQLPPTPTPTQPPPPSVKARKLKEQAWQEAIQHQQTTPNRQPSTINSSLAIKYNPHQQPRFSNHTTHTPTHRASSSTSSSTSPSWSQQQYTPQNNNNNNNHSEEVEVLTQSLALRLQELATANHDGLLDDDEYRTLRKGLFDQINASHQQPVLIERSSNLLPNSSPIAPSSFGDSPIKSQQIPNQCYSPDPKSIHTNDRRSQCDAPTLRSARSSRSTSSFLQMIFRRPSRQGGMNGTETMAGDQSMYDHRLLRTTSSRAGSVHSAMQSDSCQSSLFTNPSAFGDAGTGMRMDSNGQLSTTMRLSSTAPGELSSPSTRRTESPFDSSPLPRRAPSRYMSASPSPRTINDHQLTPAQQQQQQQLLLQQGKLGGAQDYRQIEWSSTEIKQEIDELELECAKLLQTFDEMEKTLLAKYRAVPRAGPGGPVTKFEELDQLMLLNNNNQQQGQGQVGMGSPMLSGSSTATPGLPDHMVLSDDALARRQSSLRPTSFLAPLLNPRSFKPKTRSIYRDLRPASNSLHQRQPSLLSSLSTNENSSNTFSTTITTTSSSSTTTHPTDNSRAILLHNEQIDILRSDPNQESELNVELTFIANSRLKVAAKYQDRLVYLRAKLKGALIRELSS</sequence>
<feature type="compositionally biased region" description="Low complexity" evidence="2">
    <location>
        <begin position="268"/>
        <end position="278"/>
    </location>
</feature>
<evidence type="ECO:0000256" key="2">
    <source>
        <dbReference type="SAM" id="MobiDB-lite"/>
    </source>
</evidence>
<feature type="compositionally biased region" description="Pro residues" evidence="2">
    <location>
        <begin position="63"/>
        <end position="75"/>
    </location>
</feature>
<feature type="compositionally biased region" description="Polar residues" evidence="2">
    <location>
        <begin position="90"/>
        <end position="104"/>
    </location>
</feature>
<evidence type="ECO:0000256" key="1">
    <source>
        <dbReference type="SAM" id="Coils"/>
    </source>
</evidence>
<feature type="region of interest" description="Disordered" evidence="2">
    <location>
        <begin position="1"/>
        <end position="104"/>
    </location>
</feature>
<feature type="region of interest" description="Disordered" evidence="2">
    <location>
        <begin position="116"/>
        <end position="165"/>
    </location>
</feature>
<feature type="compositionally biased region" description="Low complexity" evidence="2">
    <location>
        <begin position="583"/>
        <end position="612"/>
    </location>
</feature>
<accession>A0A5B0PSZ1</accession>
<feature type="region of interest" description="Disordered" evidence="2">
    <location>
        <begin position="359"/>
        <end position="417"/>
    </location>
</feature>
<feature type="coiled-coil region" evidence="1">
    <location>
        <begin position="434"/>
        <end position="468"/>
    </location>
</feature>
<reference evidence="3 4" key="1">
    <citation type="submission" date="2019-05" db="EMBL/GenBank/DDBJ databases">
        <title>Emergence of the Ug99 lineage of the wheat stem rust pathogen through somatic hybridization.</title>
        <authorList>
            <person name="Li F."/>
            <person name="Upadhyaya N.M."/>
            <person name="Sperschneider J."/>
            <person name="Matny O."/>
            <person name="Nguyen-Phuc H."/>
            <person name="Mago R."/>
            <person name="Raley C."/>
            <person name="Miller M.E."/>
            <person name="Silverstein K.A.T."/>
            <person name="Henningsen E."/>
            <person name="Hirsch C.D."/>
            <person name="Visser B."/>
            <person name="Pretorius Z.A."/>
            <person name="Steffenson B.J."/>
            <person name="Schwessinger B."/>
            <person name="Dodds P.N."/>
            <person name="Figueroa M."/>
        </authorList>
    </citation>
    <scope>NUCLEOTIDE SEQUENCE [LARGE SCALE GENOMIC DNA]</scope>
    <source>
        <strain evidence="3 4">Ug99</strain>
    </source>
</reference>
<protein>
    <submittedName>
        <fullName evidence="3">Uncharacterized protein</fullName>
    </submittedName>
</protein>
<feature type="compositionally biased region" description="Polar residues" evidence="2">
    <location>
        <begin position="573"/>
        <end position="582"/>
    </location>
</feature>
<feature type="region of interest" description="Disordered" evidence="2">
    <location>
        <begin position="223"/>
        <end position="303"/>
    </location>
</feature>
<evidence type="ECO:0000313" key="4">
    <source>
        <dbReference type="Proteomes" id="UP000325313"/>
    </source>
</evidence>
<dbReference type="AlphaFoldDB" id="A0A5B0PSZ1"/>
<feature type="region of interest" description="Disordered" evidence="2">
    <location>
        <begin position="571"/>
        <end position="616"/>
    </location>
</feature>
<feature type="compositionally biased region" description="Polar residues" evidence="2">
    <location>
        <begin position="396"/>
        <end position="413"/>
    </location>
</feature>
<keyword evidence="1" id="KW-0175">Coiled coil</keyword>
<evidence type="ECO:0000313" key="3">
    <source>
        <dbReference type="EMBL" id="KAA1104887.1"/>
    </source>
</evidence>
<name>A0A5B0PSZ1_PUCGR</name>
<organism evidence="3 4">
    <name type="scientific">Puccinia graminis f. sp. tritici</name>
    <dbReference type="NCBI Taxonomy" id="56615"/>
    <lineage>
        <taxon>Eukaryota</taxon>
        <taxon>Fungi</taxon>
        <taxon>Dikarya</taxon>
        <taxon>Basidiomycota</taxon>
        <taxon>Pucciniomycotina</taxon>
        <taxon>Pucciniomycetes</taxon>
        <taxon>Pucciniales</taxon>
        <taxon>Pucciniaceae</taxon>
        <taxon>Puccinia</taxon>
    </lineage>
</organism>
<comment type="caution">
    <text evidence="3">The sequence shown here is derived from an EMBL/GenBank/DDBJ whole genome shotgun (WGS) entry which is preliminary data.</text>
</comment>